<dbReference type="AlphaFoldDB" id="A0A7C9DRF4"/>
<feature type="compositionally biased region" description="Polar residues" evidence="1">
    <location>
        <begin position="38"/>
        <end position="69"/>
    </location>
</feature>
<evidence type="ECO:0000313" key="2">
    <source>
        <dbReference type="EMBL" id="MBA4649701.1"/>
    </source>
</evidence>
<reference evidence="2" key="2">
    <citation type="submission" date="2020-07" db="EMBL/GenBank/DDBJ databases">
        <authorList>
            <person name="Vera ALvarez R."/>
            <person name="Arias-Moreno D.M."/>
            <person name="Jimenez-Jacinto V."/>
            <person name="Jimenez-Bremont J.F."/>
            <person name="Swaminathan K."/>
            <person name="Moose S.P."/>
            <person name="Guerrero-Gonzalez M.L."/>
            <person name="Marino-Ramirez L."/>
            <person name="Landsman D."/>
            <person name="Rodriguez-Kessler M."/>
            <person name="Delgado-Sanchez P."/>
        </authorList>
    </citation>
    <scope>NUCLEOTIDE SEQUENCE</scope>
    <source>
        <tissue evidence="2">Cladode</tissue>
    </source>
</reference>
<evidence type="ECO:0000256" key="1">
    <source>
        <dbReference type="SAM" id="MobiDB-lite"/>
    </source>
</evidence>
<organism evidence="2">
    <name type="scientific">Opuntia streptacantha</name>
    <name type="common">Prickly pear cactus</name>
    <name type="synonym">Opuntia cardona</name>
    <dbReference type="NCBI Taxonomy" id="393608"/>
    <lineage>
        <taxon>Eukaryota</taxon>
        <taxon>Viridiplantae</taxon>
        <taxon>Streptophyta</taxon>
        <taxon>Embryophyta</taxon>
        <taxon>Tracheophyta</taxon>
        <taxon>Spermatophyta</taxon>
        <taxon>Magnoliopsida</taxon>
        <taxon>eudicotyledons</taxon>
        <taxon>Gunneridae</taxon>
        <taxon>Pentapetalae</taxon>
        <taxon>Caryophyllales</taxon>
        <taxon>Cactineae</taxon>
        <taxon>Cactaceae</taxon>
        <taxon>Opuntioideae</taxon>
        <taxon>Opuntia</taxon>
    </lineage>
</organism>
<accession>A0A7C9DRF4</accession>
<feature type="region of interest" description="Disordered" evidence="1">
    <location>
        <begin position="33"/>
        <end position="94"/>
    </location>
</feature>
<proteinExistence type="predicted"/>
<protein>
    <submittedName>
        <fullName evidence="2">Uncharacterized protein</fullName>
    </submittedName>
</protein>
<reference evidence="2" key="1">
    <citation type="journal article" date="2013" name="J. Plant Res.">
        <title>Effect of fungi and light on seed germination of three Opuntia species from semiarid lands of central Mexico.</title>
        <authorList>
            <person name="Delgado-Sanchez P."/>
            <person name="Jimenez-Bremont J.F."/>
            <person name="Guerrero-Gonzalez Mde L."/>
            <person name="Flores J."/>
        </authorList>
    </citation>
    <scope>NUCLEOTIDE SEQUENCE</scope>
    <source>
        <tissue evidence="2">Cladode</tissue>
    </source>
</reference>
<dbReference type="EMBL" id="GISG01161654">
    <property type="protein sequence ID" value="MBA4649701.1"/>
    <property type="molecule type" value="Transcribed_RNA"/>
</dbReference>
<name>A0A7C9DRF4_OPUST</name>
<sequence length="135" mass="14532">MAPVLSSHLPSLLRLSLYCPSRQLPNLHHHVAAPATPHSRSTSTNCHQRPEGTRNSPQLPCFSLSSASPSLCPDHRRPAVGHQPVADPRPLLLPPTSTDGGGPLLFLPVFTKPEALSPVLFCSLCSVLFCRARCC</sequence>